<proteinExistence type="predicted"/>
<dbReference type="Gene3D" id="3.40.50.1110">
    <property type="entry name" value="SGNH hydrolase"/>
    <property type="match status" value="1"/>
</dbReference>
<dbReference type="AlphaFoldDB" id="A0A2T0RSE5"/>
<dbReference type="PANTHER" id="PTHR30383">
    <property type="entry name" value="THIOESTERASE 1/PROTEASE 1/LYSOPHOSPHOLIPASE L1"/>
    <property type="match status" value="1"/>
</dbReference>
<dbReference type="Gene3D" id="2.150.10.10">
    <property type="entry name" value="Serralysin-like metalloprotease, C-terminal"/>
    <property type="match status" value="1"/>
</dbReference>
<sequence length="571" mass="57723">MKYSASGGYQLLGQAAHAATHNLAGNDPISINQSQVQGLSEALNTIVRKPVYYLDVYNNFFTAANVWVTGQINGATTLTAQVLAGGTVLPVASALNFVVGSVLILNPGTANQQLVKVSAVNSNNLTIAPATSVTMAQNTEIAHLWSNSSHITADPYGSRAYGYWAANAQANGQYVFAGSGKKIVWLGDSWTAGILPGFKAALDARLGETTVVNAGVPGNTLAQMIARFATDVAPQTPDYVVVEHGVNDVYQSVDPALLAAQVDQVVALVQSIGAIAVFPGMVPLADYPVQSVARQVELKSQLSSPQLPATTMGIVAARFGFPGVNPGVASSLRFGGGAQPLATGANNIAIGQNSQVALTTGVNNVAVGQQAQNKITTPNFNVAIGQASQFNLFTGAANVAIGSNAQFSMTTGANNVAVGHNSQYSPAGTAANATTSGVGQTSLGYGTGQASTTAVNYITTIGYNSVAGGGGSYATALGAFTSATGWGSVAIGCDTSGAGASTNVTNEIALGTANHTTKIAGRLNTAASVTGKAGLNVPHGTAPTTPVDGDMWTTTAGLFVRINGATVGPLT</sequence>
<dbReference type="EMBL" id="PVZG01000014">
    <property type="protein sequence ID" value="PRY24047.1"/>
    <property type="molecule type" value="Genomic_DNA"/>
</dbReference>
<dbReference type="SUPFAM" id="SSF52266">
    <property type="entry name" value="SGNH hydrolase"/>
    <property type="match status" value="1"/>
</dbReference>
<evidence type="ECO:0000313" key="2">
    <source>
        <dbReference type="EMBL" id="PRY24047.1"/>
    </source>
</evidence>
<dbReference type="Proteomes" id="UP000239209">
    <property type="component" value="Unassembled WGS sequence"/>
</dbReference>
<name>A0A2T0RSE5_9ACTN</name>
<dbReference type="InterPro" id="IPR011049">
    <property type="entry name" value="Serralysin-like_metalloprot_C"/>
</dbReference>
<dbReference type="GO" id="GO:0004622">
    <property type="term" value="F:phosphatidylcholine lysophospholipase activity"/>
    <property type="evidence" value="ECO:0007669"/>
    <property type="project" value="TreeGrafter"/>
</dbReference>
<dbReference type="PANTHER" id="PTHR30383:SF5">
    <property type="entry name" value="SGNH HYDROLASE-TYPE ESTERASE DOMAIN-CONTAINING PROTEIN"/>
    <property type="match status" value="1"/>
</dbReference>
<reference evidence="2 3" key="1">
    <citation type="submission" date="2018-03" db="EMBL/GenBank/DDBJ databases">
        <title>Genomic Encyclopedia of Archaeal and Bacterial Type Strains, Phase II (KMG-II): from individual species to whole genera.</title>
        <authorList>
            <person name="Goeker M."/>
        </authorList>
    </citation>
    <scope>NUCLEOTIDE SEQUENCE [LARGE SCALE GENOMIC DNA]</scope>
    <source>
        <strain evidence="2 3">DSM 45348</strain>
    </source>
</reference>
<accession>A0A2T0RSE5</accession>
<dbReference type="InterPro" id="IPR013830">
    <property type="entry name" value="SGNH_hydro"/>
</dbReference>
<dbReference type="InterPro" id="IPR051532">
    <property type="entry name" value="Ester_Hydrolysis_Enzymes"/>
</dbReference>
<comment type="caution">
    <text evidence="2">The sequence shown here is derived from an EMBL/GenBank/DDBJ whole genome shotgun (WGS) entry which is preliminary data.</text>
</comment>
<organism evidence="2 3">
    <name type="scientific">Pseudosporangium ferrugineum</name>
    <dbReference type="NCBI Taxonomy" id="439699"/>
    <lineage>
        <taxon>Bacteria</taxon>
        <taxon>Bacillati</taxon>
        <taxon>Actinomycetota</taxon>
        <taxon>Actinomycetes</taxon>
        <taxon>Micromonosporales</taxon>
        <taxon>Micromonosporaceae</taxon>
        <taxon>Pseudosporangium</taxon>
    </lineage>
</organism>
<protein>
    <submittedName>
        <fullName evidence="2">GDSL-like lipase/acylhydrolase family protein</fullName>
    </submittedName>
</protein>
<dbReference type="OrthoDB" id="9794725at2"/>
<keyword evidence="3" id="KW-1185">Reference proteome</keyword>
<evidence type="ECO:0000259" key="1">
    <source>
        <dbReference type="Pfam" id="PF13472"/>
    </source>
</evidence>
<keyword evidence="2" id="KW-0378">Hydrolase</keyword>
<evidence type="ECO:0000313" key="3">
    <source>
        <dbReference type="Proteomes" id="UP000239209"/>
    </source>
</evidence>
<gene>
    <name evidence="2" type="ORF">CLV70_114180</name>
</gene>
<dbReference type="SUPFAM" id="SSF101967">
    <property type="entry name" value="Adhesin YadA, collagen-binding domain"/>
    <property type="match status" value="1"/>
</dbReference>
<dbReference type="RefSeq" id="WP_106129438.1">
    <property type="nucleotide sequence ID" value="NZ_PVZG01000014.1"/>
</dbReference>
<feature type="domain" description="SGNH hydrolase-type esterase" evidence="1">
    <location>
        <begin position="186"/>
        <end position="290"/>
    </location>
</feature>
<dbReference type="Pfam" id="PF13472">
    <property type="entry name" value="Lipase_GDSL_2"/>
    <property type="match status" value="1"/>
</dbReference>
<dbReference type="InterPro" id="IPR036514">
    <property type="entry name" value="SGNH_hydro_sf"/>
</dbReference>